<keyword evidence="1" id="KW-0812">Transmembrane</keyword>
<comment type="caution">
    <text evidence="2">The sequence shown here is derived from an EMBL/GenBank/DDBJ whole genome shotgun (WGS) entry which is preliminary data.</text>
</comment>
<keyword evidence="3" id="KW-1185">Reference proteome</keyword>
<evidence type="ECO:0000256" key="1">
    <source>
        <dbReference type="SAM" id="Phobius"/>
    </source>
</evidence>
<accession>A0A8J7H1P5</accession>
<keyword evidence="1" id="KW-0472">Membrane</keyword>
<dbReference type="Proteomes" id="UP000623269">
    <property type="component" value="Unassembled WGS sequence"/>
</dbReference>
<organism evidence="2 3">
    <name type="scientific">Mobilitalea sibirica</name>
    <dbReference type="NCBI Taxonomy" id="1462919"/>
    <lineage>
        <taxon>Bacteria</taxon>
        <taxon>Bacillati</taxon>
        <taxon>Bacillota</taxon>
        <taxon>Clostridia</taxon>
        <taxon>Lachnospirales</taxon>
        <taxon>Lachnospiraceae</taxon>
        <taxon>Mobilitalea</taxon>
    </lineage>
</organism>
<evidence type="ECO:0000313" key="3">
    <source>
        <dbReference type="Proteomes" id="UP000623269"/>
    </source>
</evidence>
<keyword evidence="1" id="KW-1133">Transmembrane helix</keyword>
<dbReference type="EMBL" id="JAEAGR010000003">
    <property type="protein sequence ID" value="MBH1940185.1"/>
    <property type="molecule type" value="Genomic_DNA"/>
</dbReference>
<dbReference type="AlphaFoldDB" id="A0A8J7H1P5"/>
<sequence length="228" mass="25587">MNCRTSRTDFVIVLGLIGILGMLITIISDFILLAKPTDAYTFFKMGTETMADISSWRITVGTFLGVIVLPIQILGLIPLYYALKPAGKVQSRIVFFISAHALMMGVGFHTAYAYMGSGWRLYHNVVTDKDLVLDLMHRYDFYWRIIIIIMMSELIVSSILYVIILLKGKSMFPKWMALLNPVFIMALVLPLIAVLPAPVGGYVAPAVLNISTLVFVSIIMIQYKRKKV</sequence>
<reference evidence="2" key="1">
    <citation type="submission" date="2020-12" db="EMBL/GenBank/DDBJ databases">
        <title>M. sibirica DSM 26468T genome.</title>
        <authorList>
            <person name="Thieme N."/>
            <person name="Rettenmaier R."/>
            <person name="Zverlov V."/>
            <person name="Liebl W."/>
        </authorList>
    </citation>
    <scope>NUCLEOTIDE SEQUENCE</scope>
    <source>
        <strain evidence="2">DSM 26468</strain>
    </source>
</reference>
<feature type="transmembrane region" description="Helical" evidence="1">
    <location>
        <begin position="141"/>
        <end position="166"/>
    </location>
</feature>
<protein>
    <submittedName>
        <fullName evidence="2">Uncharacterized protein</fullName>
    </submittedName>
</protein>
<proteinExistence type="predicted"/>
<feature type="transmembrane region" description="Helical" evidence="1">
    <location>
        <begin position="178"/>
        <end position="196"/>
    </location>
</feature>
<gene>
    <name evidence="2" type="ORF">I5677_04655</name>
</gene>
<evidence type="ECO:0000313" key="2">
    <source>
        <dbReference type="EMBL" id="MBH1940185.1"/>
    </source>
</evidence>
<name>A0A8J7H1P5_9FIRM</name>
<dbReference type="InterPro" id="IPR046475">
    <property type="entry name" value="DUF6796"/>
</dbReference>
<feature type="transmembrane region" description="Helical" evidence="1">
    <location>
        <begin position="54"/>
        <end position="81"/>
    </location>
</feature>
<dbReference type="Pfam" id="PF20599">
    <property type="entry name" value="DUF6796"/>
    <property type="match status" value="1"/>
</dbReference>
<dbReference type="RefSeq" id="WP_197660403.1">
    <property type="nucleotide sequence ID" value="NZ_JAEAGR010000003.1"/>
</dbReference>
<feature type="transmembrane region" description="Helical" evidence="1">
    <location>
        <begin position="12"/>
        <end position="34"/>
    </location>
</feature>
<feature type="transmembrane region" description="Helical" evidence="1">
    <location>
        <begin position="93"/>
        <end position="115"/>
    </location>
</feature>
<feature type="transmembrane region" description="Helical" evidence="1">
    <location>
        <begin position="202"/>
        <end position="223"/>
    </location>
</feature>